<dbReference type="GeneID" id="91084418"/>
<accession>A0AAJ8LVH2</accession>
<evidence type="ECO:0000313" key="1">
    <source>
        <dbReference type="EMBL" id="WVN85060.1"/>
    </source>
</evidence>
<proteinExistence type="predicted"/>
<dbReference type="RefSeq" id="XP_066065761.1">
    <property type="nucleotide sequence ID" value="XM_066209664.1"/>
</dbReference>
<evidence type="ECO:0000313" key="2">
    <source>
        <dbReference type="Proteomes" id="UP000094043"/>
    </source>
</evidence>
<gene>
    <name evidence="1" type="ORF">L203_100202</name>
</gene>
<reference evidence="1" key="2">
    <citation type="journal article" date="2022" name="Elife">
        <title>Obligate sexual reproduction of a homothallic fungus closely related to the Cryptococcus pathogenic species complex.</title>
        <authorList>
            <person name="Passer A.R."/>
            <person name="Clancey S.A."/>
            <person name="Shea T."/>
            <person name="David-Palma M."/>
            <person name="Averette A.F."/>
            <person name="Boekhout T."/>
            <person name="Porcel B.M."/>
            <person name="Nowrousian M."/>
            <person name="Cuomo C.A."/>
            <person name="Sun S."/>
            <person name="Heitman J."/>
            <person name="Coelho M.A."/>
        </authorList>
    </citation>
    <scope>NUCLEOTIDE SEQUENCE</scope>
    <source>
        <strain evidence="1">CBS 7841</strain>
    </source>
</reference>
<dbReference type="AlphaFoldDB" id="A0AAJ8LVH2"/>
<dbReference type="KEGG" id="cdep:91084418"/>
<keyword evidence="2" id="KW-1185">Reference proteome</keyword>
<reference evidence="1" key="1">
    <citation type="submission" date="2016-06" db="EMBL/GenBank/DDBJ databases">
        <authorList>
            <person name="Cuomo C."/>
            <person name="Litvintseva A."/>
            <person name="Heitman J."/>
            <person name="Chen Y."/>
            <person name="Sun S."/>
            <person name="Springer D."/>
            <person name="Dromer F."/>
            <person name="Young S."/>
            <person name="Zeng Q."/>
            <person name="Chapman S."/>
            <person name="Gujja S."/>
            <person name="Saif S."/>
            <person name="Birren B."/>
        </authorList>
    </citation>
    <scope>NUCLEOTIDE SEQUENCE</scope>
    <source>
        <strain evidence="1">CBS 7841</strain>
    </source>
</reference>
<dbReference type="Proteomes" id="UP000094043">
    <property type="component" value="Chromosome 1"/>
</dbReference>
<organism evidence="1 2">
    <name type="scientific">Cryptococcus depauperatus CBS 7841</name>
    <dbReference type="NCBI Taxonomy" id="1295531"/>
    <lineage>
        <taxon>Eukaryota</taxon>
        <taxon>Fungi</taxon>
        <taxon>Dikarya</taxon>
        <taxon>Basidiomycota</taxon>
        <taxon>Agaricomycotina</taxon>
        <taxon>Tremellomycetes</taxon>
        <taxon>Tremellales</taxon>
        <taxon>Cryptococcaceae</taxon>
        <taxon>Cryptococcus</taxon>
    </lineage>
</organism>
<sequence length="399" mass="43948">MPAFGSPNNKSNEDVRVLVAKKPKRKRGDWACDRCRKQKHKAMSRTTKNYKHKCTWSLPPKAAEAAAASGNQATSNDIVLEPVSSQPLTTFIPLNGGFNIPYGTTFNESVTVLERQSSQNCSLFDDYISKQTYAKTSDDKTKGFTLDGGSCISEGFTPDPACLTAESAFPLLPYNIPTTVRSTVSPLLASDGSCTSASCQPRLVPIENPLPQSFKISNPVNNVSSSRNTASFLSSDLDSPTLYAPESTPMFPLDSPFALIGSPHDRLPSLFKPELPQSPCYIGTNNQPEINPWIYNSDMSVSTSADSLYLDPFLYSPALHQPNSHQFSVTGNEINDGTPRFKKDNEMIMFLDHQEKDMFGETLNFKAIVNNEAIFDSAVEPTSYKHRLRTENELNGAYL</sequence>
<reference evidence="1" key="3">
    <citation type="submission" date="2024-01" db="EMBL/GenBank/DDBJ databases">
        <authorList>
            <person name="Coelho M.A."/>
            <person name="David-Palma M."/>
            <person name="Shea T."/>
            <person name="Sun S."/>
            <person name="Cuomo C.A."/>
            <person name="Heitman J."/>
        </authorList>
    </citation>
    <scope>NUCLEOTIDE SEQUENCE</scope>
    <source>
        <strain evidence="1">CBS 7841</strain>
    </source>
</reference>
<dbReference type="EMBL" id="CP143784">
    <property type="protein sequence ID" value="WVN85060.1"/>
    <property type="molecule type" value="Genomic_DNA"/>
</dbReference>
<name>A0AAJ8LVH2_9TREE</name>
<protein>
    <submittedName>
        <fullName evidence="1">Uncharacterized protein</fullName>
    </submittedName>
</protein>